<reference evidence="2 3" key="1">
    <citation type="submission" date="2020-08" db="EMBL/GenBank/DDBJ databases">
        <title>Sequencing the genomes of 1000 actinobacteria strains.</title>
        <authorList>
            <person name="Klenk H.-P."/>
        </authorList>
    </citation>
    <scope>NUCLEOTIDE SEQUENCE [LARGE SCALE GENOMIC DNA]</scope>
    <source>
        <strain evidence="2 3">DSM 40084</strain>
    </source>
</reference>
<evidence type="ECO:0000313" key="2">
    <source>
        <dbReference type="EMBL" id="MBB5799028.1"/>
    </source>
</evidence>
<evidence type="ECO:0000256" key="1">
    <source>
        <dbReference type="SAM" id="MobiDB-lite"/>
    </source>
</evidence>
<protein>
    <submittedName>
        <fullName evidence="2">Uncharacterized protein</fullName>
    </submittedName>
</protein>
<evidence type="ECO:0000313" key="3">
    <source>
        <dbReference type="Proteomes" id="UP000590647"/>
    </source>
</evidence>
<comment type="caution">
    <text evidence="2">The sequence shown here is derived from an EMBL/GenBank/DDBJ whole genome shotgun (WGS) entry which is preliminary data.</text>
</comment>
<gene>
    <name evidence="2" type="ORF">HDA41_006992</name>
</gene>
<sequence>MTTAGPDEPPRGDEARAPTIAKPGTPGGRHLVLDDIALDVAPGEFVPPLGGLRLMVERRVPRGRGLLVSR</sequence>
<dbReference type="Proteomes" id="UP000590647">
    <property type="component" value="Unassembled WGS sequence"/>
</dbReference>
<dbReference type="AlphaFoldDB" id="A0A7W9HBV1"/>
<feature type="region of interest" description="Disordered" evidence="1">
    <location>
        <begin position="1"/>
        <end position="29"/>
    </location>
</feature>
<dbReference type="EMBL" id="JACHNE010000001">
    <property type="protein sequence ID" value="MBB5799028.1"/>
    <property type="molecule type" value="Genomic_DNA"/>
</dbReference>
<accession>A0A7W9HBV1</accession>
<organism evidence="2 3">
    <name type="scientific">Streptomyces caelestis</name>
    <dbReference type="NCBI Taxonomy" id="36816"/>
    <lineage>
        <taxon>Bacteria</taxon>
        <taxon>Bacillati</taxon>
        <taxon>Actinomycetota</taxon>
        <taxon>Actinomycetes</taxon>
        <taxon>Kitasatosporales</taxon>
        <taxon>Streptomycetaceae</taxon>
        <taxon>Streptomyces</taxon>
    </lineage>
</organism>
<proteinExistence type="predicted"/>
<name>A0A7W9HBV1_9ACTN</name>
<keyword evidence="3" id="KW-1185">Reference proteome</keyword>